<evidence type="ECO:0000256" key="2">
    <source>
        <dbReference type="ARBA" id="ARBA00011022"/>
    </source>
</evidence>
<evidence type="ECO:0000313" key="6">
    <source>
        <dbReference type="Proteomes" id="UP001634393"/>
    </source>
</evidence>
<dbReference type="PANTHER" id="PTHR31109:SF2">
    <property type="entry name" value="RIBOSOME BIOGENESIS PROTEIN SLX9 HOMOLOG"/>
    <property type="match status" value="1"/>
</dbReference>
<accession>A0ABD3U3D4</accession>
<sequence>MGKTRSRSDGETRADRKFEKKVQFYEVVRSSVAQKTITKEKKQKKRSRQRKLKAYDMSALSNYLPELKAPSESRPAEFKLNCKNRNKLLLREDNHMKTVISDPVFQSDPLSAIYQHLQSTQDFKDEKPKRKDSKTGKRKVKKKNSKASAQQSMEI</sequence>
<dbReference type="Proteomes" id="UP001634393">
    <property type="component" value="Unassembled WGS sequence"/>
</dbReference>
<proteinExistence type="inferred from homology"/>
<gene>
    <name evidence="5" type="ORF">ACJIZ3_001305</name>
</gene>
<keyword evidence="3" id="KW-0539">Nucleus</keyword>
<protein>
    <recommendedName>
        <fullName evidence="7">Ribosome biogenesis protein slx9-like</fullName>
    </recommendedName>
</protein>
<comment type="similarity">
    <text evidence="2">Belongs to the SLX9 family.</text>
</comment>
<dbReference type="InterPro" id="IPR028160">
    <property type="entry name" value="Slx9-like"/>
</dbReference>
<feature type="compositionally biased region" description="Basic residues" evidence="4">
    <location>
        <begin position="41"/>
        <end position="52"/>
    </location>
</feature>
<dbReference type="PANTHER" id="PTHR31109">
    <property type="entry name" value="PROTEIN FAM207A"/>
    <property type="match status" value="1"/>
</dbReference>
<evidence type="ECO:0000256" key="3">
    <source>
        <dbReference type="ARBA" id="ARBA00023242"/>
    </source>
</evidence>
<dbReference type="EMBL" id="JBJXBP010000002">
    <property type="protein sequence ID" value="KAL3843902.1"/>
    <property type="molecule type" value="Genomic_DNA"/>
</dbReference>
<evidence type="ECO:0008006" key="7">
    <source>
        <dbReference type="Google" id="ProtNLM"/>
    </source>
</evidence>
<comment type="caution">
    <text evidence="5">The sequence shown here is derived from an EMBL/GenBank/DDBJ whole genome shotgun (WGS) entry which is preliminary data.</text>
</comment>
<evidence type="ECO:0000256" key="1">
    <source>
        <dbReference type="ARBA" id="ARBA00004604"/>
    </source>
</evidence>
<feature type="compositionally biased region" description="Basic and acidic residues" evidence="4">
    <location>
        <begin position="122"/>
        <end position="135"/>
    </location>
</feature>
<dbReference type="GO" id="GO:0005730">
    <property type="term" value="C:nucleolus"/>
    <property type="evidence" value="ECO:0007669"/>
    <property type="project" value="UniProtKB-SubCell"/>
</dbReference>
<organism evidence="5 6">
    <name type="scientific">Penstemon smallii</name>
    <dbReference type="NCBI Taxonomy" id="265156"/>
    <lineage>
        <taxon>Eukaryota</taxon>
        <taxon>Viridiplantae</taxon>
        <taxon>Streptophyta</taxon>
        <taxon>Embryophyta</taxon>
        <taxon>Tracheophyta</taxon>
        <taxon>Spermatophyta</taxon>
        <taxon>Magnoliopsida</taxon>
        <taxon>eudicotyledons</taxon>
        <taxon>Gunneridae</taxon>
        <taxon>Pentapetalae</taxon>
        <taxon>asterids</taxon>
        <taxon>lamiids</taxon>
        <taxon>Lamiales</taxon>
        <taxon>Plantaginaceae</taxon>
        <taxon>Cheloneae</taxon>
        <taxon>Penstemon</taxon>
    </lineage>
</organism>
<comment type="subcellular location">
    <subcellularLocation>
        <location evidence="1">Nucleus</location>
        <location evidence="1">Nucleolus</location>
    </subcellularLocation>
</comment>
<evidence type="ECO:0000313" key="5">
    <source>
        <dbReference type="EMBL" id="KAL3843902.1"/>
    </source>
</evidence>
<reference evidence="5 6" key="1">
    <citation type="submission" date="2024-12" db="EMBL/GenBank/DDBJ databases">
        <title>The unique morphological basis and parallel evolutionary history of personate flowers in Penstemon.</title>
        <authorList>
            <person name="Depatie T.H."/>
            <person name="Wessinger C.A."/>
        </authorList>
    </citation>
    <scope>NUCLEOTIDE SEQUENCE [LARGE SCALE GENOMIC DNA]</scope>
    <source>
        <strain evidence="5">WTNN_2</strain>
        <tissue evidence="5">Leaf</tissue>
    </source>
</reference>
<feature type="region of interest" description="Disordered" evidence="4">
    <location>
        <begin position="35"/>
        <end position="54"/>
    </location>
</feature>
<keyword evidence="6" id="KW-1185">Reference proteome</keyword>
<feature type="region of interest" description="Disordered" evidence="4">
    <location>
        <begin position="118"/>
        <end position="155"/>
    </location>
</feature>
<evidence type="ECO:0000256" key="4">
    <source>
        <dbReference type="SAM" id="MobiDB-lite"/>
    </source>
</evidence>
<dbReference type="AlphaFoldDB" id="A0ABD3U3D4"/>
<feature type="compositionally biased region" description="Basic residues" evidence="4">
    <location>
        <begin position="136"/>
        <end position="145"/>
    </location>
</feature>
<name>A0ABD3U3D4_9LAMI</name>
<dbReference type="Pfam" id="PF15341">
    <property type="entry name" value="SLX9"/>
    <property type="match status" value="1"/>
</dbReference>